<dbReference type="AlphaFoldDB" id="A0A4Z0W516"/>
<protein>
    <submittedName>
        <fullName evidence="4">M23 family metallopeptidase</fullName>
    </submittedName>
</protein>
<gene>
    <name evidence="4" type="ORF">E4656_11395</name>
</gene>
<dbReference type="GO" id="GO:0004222">
    <property type="term" value="F:metalloendopeptidase activity"/>
    <property type="evidence" value="ECO:0007669"/>
    <property type="project" value="TreeGrafter"/>
</dbReference>
<dbReference type="Pfam" id="PF01551">
    <property type="entry name" value="Peptidase_M23"/>
    <property type="match status" value="1"/>
</dbReference>
<keyword evidence="5" id="KW-1185">Reference proteome</keyword>
<evidence type="ECO:0000256" key="2">
    <source>
        <dbReference type="SAM" id="Phobius"/>
    </source>
</evidence>
<evidence type="ECO:0000256" key="1">
    <source>
        <dbReference type="SAM" id="Coils"/>
    </source>
</evidence>
<keyword evidence="2" id="KW-0472">Membrane</keyword>
<dbReference type="PANTHER" id="PTHR21666:SF291">
    <property type="entry name" value="STAGE II SPORULATION PROTEIN Q"/>
    <property type="match status" value="1"/>
</dbReference>
<dbReference type="SUPFAM" id="SSF51261">
    <property type="entry name" value="Duplicated hybrid motif"/>
    <property type="match status" value="1"/>
</dbReference>
<proteinExistence type="predicted"/>
<accession>A0A4Z0W516</accession>
<dbReference type="EMBL" id="SRMF01000004">
    <property type="protein sequence ID" value="TGG92732.1"/>
    <property type="molecule type" value="Genomic_DNA"/>
</dbReference>
<dbReference type="InterPro" id="IPR016047">
    <property type="entry name" value="M23ase_b-sheet_dom"/>
</dbReference>
<dbReference type="Proteomes" id="UP000297475">
    <property type="component" value="Unassembled WGS sequence"/>
</dbReference>
<keyword evidence="2" id="KW-1133">Transmembrane helix</keyword>
<dbReference type="InterPro" id="IPR011055">
    <property type="entry name" value="Dup_hybrid_motif"/>
</dbReference>
<dbReference type="CDD" id="cd12797">
    <property type="entry name" value="M23_peptidase"/>
    <property type="match status" value="1"/>
</dbReference>
<reference evidence="4 5" key="1">
    <citation type="submission" date="2019-04" db="EMBL/GenBank/DDBJ databases">
        <title>Natronospirillum operosus gen. nov., sp. nov., a haloalkaliphilic satellite isolated from decaying biomass of laboratory culture of cyanobacterium Geitlerinema sp. and proposal of Natronospirillaceae fam. nov. and Saccharospirillaceae fam. nov.</title>
        <authorList>
            <person name="Kevbrin V."/>
            <person name="Boltyanskaya Y."/>
            <person name="Koziaeva V."/>
            <person name="Grouzdev D.S."/>
            <person name="Park M."/>
            <person name="Cho J."/>
        </authorList>
    </citation>
    <scope>NUCLEOTIDE SEQUENCE [LARGE SCALE GENOMIC DNA]</scope>
    <source>
        <strain evidence="4 5">G-116</strain>
    </source>
</reference>
<feature type="transmembrane region" description="Helical" evidence="2">
    <location>
        <begin position="24"/>
        <end position="44"/>
    </location>
</feature>
<dbReference type="OrthoDB" id="9805070at2"/>
<dbReference type="InterPro" id="IPR050570">
    <property type="entry name" value="Cell_wall_metabolism_enzyme"/>
</dbReference>
<dbReference type="Gene3D" id="2.70.70.10">
    <property type="entry name" value="Glucose Permease (Domain IIA)"/>
    <property type="match status" value="1"/>
</dbReference>
<keyword evidence="2" id="KW-0812">Transmembrane</keyword>
<name>A0A4Z0W516_9GAMM</name>
<dbReference type="PANTHER" id="PTHR21666">
    <property type="entry name" value="PEPTIDASE-RELATED"/>
    <property type="match status" value="1"/>
</dbReference>
<feature type="coiled-coil region" evidence="1">
    <location>
        <begin position="56"/>
        <end position="94"/>
    </location>
</feature>
<organism evidence="4 5">
    <name type="scientific">Natronospirillum operosum</name>
    <dbReference type="NCBI Taxonomy" id="2759953"/>
    <lineage>
        <taxon>Bacteria</taxon>
        <taxon>Pseudomonadati</taxon>
        <taxon>Pseudomonadota</taxon>
        <taxon>Gammaproteobacteria</taxon>
        <taxon>Oceanospirillales</taxon>
        <taxon>Natronospirillaceae</taxon>
        <taxon>Natronospirillum</taxon>
    </lineage>
</organism>
<evidence type="ECO:0000313" key="5">
    <source>
        <dbReference type="Proteomes" id="UP000297475"/>
    </source>
</evidence>
<keyword evidence="1" id="KW-0175">Coiled coil</keyword>
<dbReference type="FunFam" id="2.70.70.10:FF:000006">
    <property type="entry name" value="M23 family peptidase"/>
    <property type="match status" value="1"/>
</dbReference>
<evidence type="ECO:0000313" key="4">
    <source>
        <dbReference type="EMBL" id="TGG92732.1"/>
    </source>
</evidence>
<dbReference type="RefSeq" id="WP_135483404.1">
    <property type="nucleotide sequence ID" value="NZ_SRMF01000004.1"/>
</dbReference>
<sequence>MQIILVTQRHGRSLHLPTWLGRSMPYLILVSAVGLFYLGFLAGTPEAGRALSDRALVQWEQEIHSQRQLLDQITRQSEEELAALAVRLAELQARSTRLDALGERLIDVAGLEDSEFDFSMPPGVGGPEVPVSSDDDQRFQRPPTFAEELERLEAHLDSRRQQLTVLESLLNNRSMDDQTFVAGRPVGSGAWMSSRYGYRTDPFTGANAWHGGLDFAGPEGLDIVSVASGVVVYSGERGGYGNMVEINHGGGYSTRYAHNRENYVQVGEIVEKGQVIAALGNTGRSTAPHVHFEVHNNGRTRDPIDYISRTRN</sequence>
<feature type="domain" description="M23ase beta-sheet core" evidence="3">
    <location>
        <begin position="210"/>
        <end position="303"/>
    </location>
</feature>
<evidence type="ECO:0000259" key="3">
    <source>
        <dbReference type="Pfam" id="PF01551"/>
    </source>
</evidence>
<comment type="caution">
    <text evidence="4">The sequence shown here is derived from an EMBL/GenBank/DDBJ whole genome shotgun (WGS) entry which is preliminary data.</text>
</comment>